<organism evidence="5">
    <name type="scientific">hydrothermal vent metagenome</name>
    <dbReference type="NCBI Taxonomy" id="652676"/>
    <lineage>
        <taxon>unclassified sequences</taxon>
        <taxon>metagenomes</taxon>
        <taxon>ecological metagenomes</taxon>
    </lineage>
</organism>
<dbReference type="Gene3D" id="1.10.8.10">
    <property type="entry name" value="DNA helicase RuvA subunit, C-terminal domain"/>
    <property type="match status" value="1"/>
</dbReference>
<dbReference type="InterPro" id="IPR007848">
    <property type="entry name" value="Small_mtfrase_dom"/>
</dbReference>
<sequence length="315" mass="35598">MINKREIANDLMTLRDFIRWGTSQFNVAELNFVQGMPTAIDEAVYLCLSALHLPPDFSVEYFDCVLTMDERLHVLDLFQQRIELQKPAAYITNEAWFSGLSFYVDERVLIPRSPIAEIIEYQFSLWIAPEQVSNILDLCTGSGCIAIACAYAFDEAQIDASDMSADALAVAEINRQNHALEERLNLIESNLFESALFKSVPEKRYDIIVSNPPYVSTQEMTELPAEFEFEPGALALAAGETGMDVVLPMLQQAREYLTDDGILVVEVGYSKPLLEKLLPQVPFFWVDFEFGGDGVFVLTAKQLEMYQADFERVNI</sequence>
<dbReference type="CDD" id="cd02440">
    <property type="entry name" value="AdoMet_MTases"/>
    <property type="match status" value="1"/>
</dbReference>
<dbReference type="InterPro" id="IPR002052">
    <property type="entry name" value="DNA_methylase_N6_adenine_CS"/>
</dbReference>
<evidence type="ECO:0000256" key="3">
    <source>
        <dbReference type="ARBA" id="ARBA00022691"/>
    </source>
</evidence>
<protein>
    <submittedName>
        <fullName evidence="5">Ribosomal protein L3 N(5)-glutamine methyltransferase</fullName>
        <ecNumber evidence="5">2.1.1.298</ecNumber>
    </submittedName>
</protein>
<accession>A0A3B0WPM1</accession>
<evidence type="ECO:0000256" key="2">
    <source>
        <dbReference type="ARBA" id="ARBA00022679"/>
    </source>
</evidence>
<dbReference type="InterPro" id="IPR004556">
    <property type="entry name" value="HemK-like"/>
</dbReference>
<feature type="domain" description="Methyltransferase small" evidence="4">
    <location>
        <begin position="132"/>
        <end position="221"/>
    </location>
</feature>
<dbReference type="Pfam" id="PF05175">
    <property type="entry name" value="MTS"/>
    <property type="match status" value="1"/>
</dbReference>
<evidence type="ECO:0000313" key="5">
    <source>
        <dbReference type="EMBL" id="VAW51259.1"/>
    </source>
</evidence>
<name>A0A3B0WPM1_9ZZZZ</name>
<evidence type="ECO:0000256" key="1">
    <source>
        <dbReference type="ARBA" id="ARBA00022603"/>
    </source>
</evidence>
<dbReference type="GO" id="GO:0036009">
    <property type="term" value="F:protein-glutamine N-methyltransferase activity"/>
    <property type="evidence" value="ECO:0007669"/>
    <property type="project" value="InterPro"/>
</dbReference>
<proteinExistence type="predicted"/>
<dbReference type="SUPFAM" id="SSF53335">
    <property type="entry name" value="S-adenosyl-L-methionine-dependent methyltransferases"/>
    <property type="match status" value="1"/>
</dbReference>
<dbReference type="PROSITE" id="PS00092">
    <property type="entry name" value="N6_MTASE"/>
    <property type="match status" value="1"/>
</dbReference>
<dbReference type="GO" id="GO:0005829">
    <property type="term" value="C:cytosol"/>
    <property type="evidence" value="ECO:0007669"/>
    <property type="project" value="TreeGrafter"/>
</dbReference>
<keyword evidence="2 5" id="KW-0808">Transferase</keyword>
<dbReference type="PIRSF" id="PIRSF037167">
    <property type="entry name" value="Mtase_YfcB_prd"/>
    <property type="match status" value="1"/>
</dbReference>
<gene>
    <name evidence="5" type="ORF">MNBD_GAMMA06-1082</name>
</gene>
<dbReference type="NCBIfam" id="TIGR03533">
    <property type="entry name" value="L3_gln_methyl"/>
    <property type="match status" value="1"/>
</dbReference>
<dbReference type="GO" id="GO:0005840">
    <property type="term" value="C:ribosome"/>
    <property type="evidence" value="ECO:0007669"/>
    <property type="project" value="UniProtKB-KW"/>
</dbReference>
<dbReference type="GO" id="GO:0032259">
    <property type="term" value="P:methylation"/>
    <property type="evidence" value="ECO:0007669"/>
    <property type="project" value="UniProtKB-KW"/>
</dbReference>
<dbReference type="NCBIfam" id="TIGR00536">
    <property type="entry name" value="hemK_fam"/>
    <property type="match status" value="1"/>
</dbReference>
<dbReference type="AlphaFoldDB" id="A0A3B0WPM1"/>
<dbReference type="PANTHER" id="PTHR47806:SF1">
    <property type="entry name" value="RIBOSOMAL PROTEIN UL3 GLUTAMINE METHYLTRANSFERASE"/>
    <property type="match status" value="1"/>
</dbReference>
<dbReference type="GO" id="GO:0003676">
    <property type="term" value="F:nucleic acid binding"/>
    <property type="evidence" value="ECO:0007669"/>
    <property type="project" value="InterPro"/>
</dbReference>
<evidence type="ECO:0000259" key="4">
    <source>
        <dbReference type="Pfam" id="PF05175"/>
    </source>
</evidence>
<dbReference type="InterPro" id="IPR017127">
    <property type="entry name" value="Ribosome_uL3_MTase"/>
</dbReference>
<dbReference type="InterPro" id="IPR029063">
    <property type="entry name" value="SAM-dependent_MTases_sf"/>
</dbReference>
<dbReference type="EMBL" id="UOFD01000026">
    <property type="protein sequence ID" value="VAW51259.1"/>
    <property type="molecule type" value="Genomic_DNA"/>
</dbReference>
<dbReference type="PANTHER" id="PTHR47806">
    <property type="entry name" value="50S RIBOSOMAL PROTEIN L3 GLUTAMINE METHYLTRANSFERASE"/>
    <property type="match status" value="1"/>
</dbReference>
<reference evidence="5" key="1">
    <citation type="submission" date="2018-06" db="EMBL/GenBank/DDBJ databases">
        <authorList>
            <person name="Zhirakovskaya E."/>
        </authorList>
    </citation>
    <scope>NUCLEOTIDE SEQUENCE</scope>
</reference>
<dbReference type="Gene3D" id="3.40.50.150">
    <property type="entry name" value="Vaccinia Virus protein VP39"/>
    <property type="match status" value="1"/>
</dbReference>
<keyword evidence="3" id="KW-0949">S-adenosyl-L-methionine</keyword>
<keyword evidence="5" id="KW-0687">Ribonucleoprotein</keyword>
<keyword evidence="1 5" id="KW-0489">Methyltransferase</keyword>
<dbReference type="EC" id="2.1.1.298" evidence="5"/>
<keyword evidence="5" id="KW-0689">Ribosomal protein</keyword>